<sequence length="159" mass="17927">MEQPDLRPPPTGLSRLLFRLPVHLYRARLGWLFGRRLLMLTHTGRVSGRKRRTVIEVVEYDPATGAHTVCSGFGPRADWYRNLVATPEATIQVGVRTIPVTAVPLPVDEAQQVLTRYARRHPRAARALGRFLGLRLDGSEADGRHAARHLPLLRLVPRH</sequence>
<evidence type="ECO:0000313" key="1">
    <source>
        <dbReference type="EMBL" id="UPT20887.1"/>
    </source>
</evidence>
<dbReference type="EMBL" id="CP051627">
    <property type="protein sequence ID" value="UPT20887.1"/>
    <property type="molecule type" value="Genomic_DNA"/>
</dbReference>
<dbReference type="Gene3D" id="2.30.110.10">
    <property type="entry name" value="Electron Transport, Fmn-binding Protein, Chain A"/>
    <property type="match status" value="1"/>
</dbReference>
<dbReference type="Proteomes" id="UP000832041">
    <property type="component" value="Chromosome"/>
</dbReference>
<dbReference type="InterPro" id="IPR004378">
    <property type="entry name" value="F420H2_quin_Rdtase"/>
</dbReference>
<name>A0ABY4KZN7_THEAE</name>
<proteinExistence type="predicted"/>
<reference evidence="1 2" key="1">
    <citation type="submission" date="2020-04" db="EMBL/GenBank/DDBJ databases">
        <title>Thermobifida alba genome sequencing and assembly.</title>
        <authorList>
            <person name="Luzics S."/>
            <person name="Horvath B."/>
            <person name="Nagy I."/>
            <person name="Toth A."/>
            <person name="Nagy I."/>
            <person name="Kukolya J."/>
        </authorList>
    </citation>
    <scope>NUCLEOTIDE SEQUENCE [LARGE SCALE GENOMIC DNA]</scope>
    <source>
        <strain evidence="1 2">DSM 43795</strain>
    </source>
</reference>
<organism evidence="1 2">
    <name type="scientific">Thermobifida alba</name>
    <name type="common">Thermomonospora alba</name>
    <dbReference type="NCBI Taxonomy" id="53522"/>
    <lineage>
        <taxon>Bacteria</taxon>
        <taxon>Bacillati</taxon>
        <taxon>Actinomycetota</taxon>
        <taxon>Actinomycetes</taxon>
        <taxon>Streptosporangiales</taxon>
        <taxon>Nocardiopsidaceae</taxon>
        <taxon>Thermobifida</taxon>
    </lineage>
</organism>
<dbReference type="RefSeq" id="WP_248593176.1">
    <property type="nucleotide sequence ID" value="NZ_BAABEB010000027.1"/>
</dbReference>
<protein>
    <submittedName>
        <fullName evidence="1">Nitroreductase family deazaflavin-dependent oxidoreductase</fullName>
    </submittedName>
</protein>
<gene>
    <name evidence="1" type="ORF">FOF52_07855</name>
</gene>
<dbReference type="InterPro" id="IPR012349">
    <property type="entry name" value="Split_barrel_FMN-bd"/>
</dbReference>
<keyword evidence="2" id="KW-1185">Reference proteome</keyword>
<dbReference type="NCBIfam" id="TIGR00026">
    <property type="entry name" value="hi_GC_TIGR00026"/>
    <property type="match status" value="1"/>
</dbReference>
<evidence type="ECO:0000313" key="2">
    <source>
        <dbReference type="Proteomes" id="UP000832041"/>
    </source>
</evidence>
<accession>A0ABY4KZN7</accession>
<dbReference type="Pfam" id="PF04075">
    <property type="entry name" value="F420H2_quin_red"/>
    <property type="match status" value="1"/>
</dbReference>